<dbReference type="NCBIfam" id="TIGR02887">
    <property type="entry name" value="spore_ger_x_C"/>
    <property type="match status" value="1"/>
</dbReference>
<evidence type="ECO:0000256" key="1">
    <source>
        <dbReference type="ARBA" id="ARBA00004635"/>
    </source>
</evidence>
<evidence type="ECO:0000256" key="3">
    <source>
        <dbReference type="ARBA" id="ARBA00022544"/>
    </source>
</evidence>
<evidence type="ECO:0000256" key="7">
    <source>
        <dbReference type="ARBA" id="ARBA00023288"/>
    </source>
</evidence>
<keyword evidence="3" id="KW-0309">Germination</keyword>
<evidence type="ECO:0000259" key="10">
    <source>
        <dbReference type="Pfam" id="PF25198"/>
    </source>
</evidence>
<dbReference type="InterPro" id="IPR057336">
    <property type="entry name" value="GerAC_N"/>
</dbReference>
<name>A0A9X2MPE1_9BACL</name>
<reference evidence="11" key="1">
    <citation type="submission" date="2022-08" db="EMBL/GenBank/DDBJ databases">
        <title>The genomic sequence of strain Paenibacillus sp. SCIV0701.</title>
        <authorList>
            <person name="Zhao H."/>
        </authorList>
    </citation>
    <scope>NUCLEOTIDE SEQUENCE</scope>
    <source>
        <strain evidence="11">SCIV0701</strain>
    </source>
</reference>
<dbReference type="InterPro" id="IPR038501">
    <property type="entry name" value="Spore_GerAC_C_sf"/>
</dbReference>
<dbReference type="EMBL" id="JANIPJ010000005">
    <property type="protein sequence ID" value="MCR2804025.1"/>
    <property type="molecule type" value="Genomic_DNA"/>
</dbReference>
<gene>
    <name evidence="11" type="ORF">NQZ67_09065</name>
</gene>
<organism evidence="11 12">
    <name type="scientific">Paenibacillus soyae</name>
    <dbReference type="NCBI Taxonomy" id="2969249"/>
    <lineage>
        <taxon>Bacteria</taxon>
        <taxon>Bacillati</taxon>
        <taxon>Bacillota</taxon>
        <taxon>Bacilli</taxon>
        <taxon>Bacillales</taxon>
        <taxon>Paenibacillaceae</taxon>
        <taxon>Paenibacillus</taxon>
    </lineage>
</organism>
<proteinExistence type="inferred from homology"/>
<comment type="caution">
    <text evidence="11">The sequence shown here is derived from an EMBL/GenBank/DDBJ whole genome shotgun (WGS) entry which is preliminary data.</text>
</comment>
<evidence type="ECO:0000256" key="8">
    <source>
        <dbReference type="SAM" id="Coils"/>
    </source>
</evidence>
<keyword evidence="6" id="KW-0564">Palmitate</keyword>
<dbReference type="GO" id="GO:0016020">
    <property type="term" value="C:membrane"/>
    <property type="evidence" value="ECO:0007669"/>
    <property type="project" value="UniProtKB-SubCell"/>
</dbReference>
<dbReference type="InterPro" id="IPR008844">
    <property type="entry name" value="Spore_GerAC-like"/>
</dbReference>
<dbReference type="RefSeq" id="WP_257444796.1">
    <property type="nucleotide sequence ID" value="NZ_JANIPJ010000005.1"/>
</dbReference>
<dbReference type="PANTHER" id="PTHR35789">
    <property type="entry name" value="SPORE GERMINATION PROTEIN B3"/>
    <property type="match status" value="1"/>
</dbReference>
<feature type="domain" description="Spore germination protein N-terminal" evidence="10">
    <location>
        <begin position="27"/>
        <end position="214"/>
    </location>
</feature>
<keyword evidence="7" id="KW-0449">Lipoprotein</keyword>
<keyword evidence="12" id="KW-1185">Reference proteome</keyword>
<evidence type="ECO:0000256" key="5">
    <source>
        <dbReference type="ARBA" id="ARBA00023136"/>
    </source>
</evidence>
<feature type="coiled-coil region" evidence="8">
    <location>
        <begin position="318"/>
        <end position="349"/>
    </location>
</feature>
<dbReference type="AlphaFoldDB" id="A0A9X2MPE1"/>
<comment type="similarity">
    <text evidence="2">Belongs to the GerABKC lipoprotein family.</text>
</comment>
<dbReference type="Pfam" id="PF05504">
    <property type="entry name" value="Spore_GerAC"/>
    <property type="match status" value="1"/>
</dbReference>
<protein>
    <submittedName>
        <fullName evidence="11">Ger(X)C family spore germination protein</fullName>
    </submittedName>
</protein>
<evidence type="ECO:0000313" key="11">
    <source>
        <dbReference type="EMBL" id="MCR2804025.1"/>
    </source>
</evidence>
<dbReference type="Pfam" id="PF25198">
    <property type="entry name" value="Spore_GerAC_N"/>
    <property type="match status" value="1"/>
</dbReference>
<keyword evidence="5" id="KW-0472">Membrane</keyword>
<dbReference type="InterPro" id="IPR046953">
    <property type="entry name" value="Spore_GerAC-like_C"/>
</dbReference>
<keyword evidence="4" id="KW-0732">Signal</keyword>
<evidence type="ECO:0000256" key="2">
    <source>
        <dbReference type="ARBA" id="ARBA00007886"/>
    </source>
</evidence>
<keyword evidence="8" id="KW-0175">Coiled coil</keyword>
<accession>A0A9X2MPE1</accession>
<dbReference type="Proteomes" id="UP001141950">
    <property type="component" value="Unassembled WGS sequence"/>
</dbReference>
<dbReference type="GO" id="GO:0009847">
    <property type="term" value="P:spore germination"/>
    <property type="evidence" value="ECO:0007669"/>
    <property type="project" value="InterPro"/>
</dbReference>
<comment type="subcellular location">
    <subcellularLocation>
        <location evidence="1">Membrane</location>
        <topology evidence="1">Lipid-anchor</topology>
    </subcellularLocation>
</comment>
<evidence type="ECO:0000256" key="6">
    <source>
        <dbReference type="ARBA" id="ARBA00023139"/>
    </source>
</evidence>
<evidence type="ECO:0000259" key="9">
    <source>
        <dbReference type="Pfam" id="PF05504"/>
    </source>
</evidence>
<feature type="domain" description="Spore germination GerAC-like C-terminal" evidence="9">
    <location>
        <begin position="227"/>
        <end position="394"/>
    </location>
</feature>
<evidence type="ECO:0000313" key="12">
    <source>
        <dbReference type="Proteomes" id="UP001141950"/>
    </source>
</evidence>
<dbReference type="Gene3D" id="3.30.300.210">
    <property type="entry name" value="Nutrient germinant receptor protein C, domain 3"/>
    <property type="match status" value="1"/>
</dbReference>
<dbReference type="PANTHER" id="PTHR35789:SF1">
    <property type="entry name" value="SPORE GERMINATION PROTEIN B3"/>
    <property type="match status" value="1"/>
</dbReference>
<evidence type="ECO:0000256" key="4">
    <source>
        <dbReference type="ARBA" id="ARBA00022729"/>
    </source>
</evidence>
<sequence length="399" mass="44464">MYRRCGRSLLVLAISILLVPLAGCWSSNEIEDLALSTGLAMDKGQPAPVEKELEGKGSTYAKRNRVMVTIQVAPIKSKGNQGKDQSGKQSAYMNVSGSGDSIFEIFRQFSIRLDRPVIGHHLKVVVISVDLLRKQSIEQITDFLLRDNNIRPSTLVYLSDGPARETLISKMPGEVPSFHIAGMHRNQSRTSKVLDPVTLTKLDSLTHSRKSFVLQTLVTGGGEIQLSGAGIINGSTGRFIGSLNQEDTESLNWLIGGGDAGPIKAYDRNGQPITYELLSMKSKITPRTEGEQISFKVGIETEGRLIETWDEQAHPTTNEYAEELEEQFEEKLQEKMQNLLRKLQTKYKTDVAGFGQRLAIEKPAVWRKVKDDWDRTFSRSQVTITCKVKITDFGSFTEK</sequence>